<dbReference type="Gene3D" id="3.40.50.300">
    <property type="entry name" value="P-loop containing nucleotide triphosphate hydrolases"/>
    <property type="match status" value="1"/>
</dbReference>
<dbReference type="InterPro" id="IPR050445">
    <property type="entry name" value="Bact_polysacc_biosynth/exp"/>
</dbReference>
<keyword evidence="10" id="KW-0808">Transferase</keyword>
<comment type="subcellular location">
    <subcellularLocation>
        <location evidence="1">Cell membrane</location>
        <topology evidence="1">Multi-pass membrane protein</topology>
    </subcellularLocation>
</comment>
<dbReference type="AlphaFoldDB" id="A0A087BF48"/>
<dbReference type="RefSeq" id="WP_238552601.1">
    <property type="nucleotide sequence ID" value="NZ_JGZC01000008.1"/>
</dbReference>
<dbReference type="STRING" id="78345.BMERY_1737"/>
<dbReference type="EMBL" id="JGZC01000008">
    <property type="protein sequence ID" value="KFI69648.1"/>
    <property type="molecule type" value="Genomic_DNA"/>
</dbReference>
<dbReference type="GO" id="GO:0005886">
    <property type="term" value="C:plasma membrane"/>
    <property type="evidence" value="ECO:0007669"/>
    <property type="project" value="UniProtKB-SubCell"/>
</dbReference>
<gene>
    <name evidence="10" type="ORF">BMERY_1737</name>
</gene>
<organism evidence="10 11">
    <name type="scientific">Bifidobacterium merycicum</name>
    <dbReference type="NCBI Taxonomy" id="78345"/>
    <lineage>
        <taxon>Bacteria</taxon>
        <taxon>Bacillati</taxon>
        <taxon>Actinomycetota</taxon>
        <taxon>Actinomycetes</taxon>
        <taxon>Bifidobacteriales</taxon>
        <taxon>Bifidobacteriaceae</taxon>
        <taxon>Bifidobacterium</taxon>
    </lineage>
</organism>
<keyword evidence="3" id="KW-1003">Cell membrane</keyword>
<evidence type="ECO:0000313" key="11">
    <source>
        <dbReference type="Proteomes" id="UP000029060"/>
    </source>
</evidence>
<dbReference type="Pfam" id="PF02706">
    <property type="entry name" value="Wzz"/>
    <property type="match status" value="1"/>
</dbReference>
<feature type="transmembrane region" description="Helical" evidence="7">
    <location>
        <begin position="18"/>
        <end position="36"/>
    </location>
</feature>
<evidence type="ECO:0000256" key="5">
    <source>
        <dbReference type="ARBA" id="ARBA00022989"/>
    </source>
</evidence>
<protein>
    <submittedName>
        <fullName evidence="10">Chain length determinant protein</fullName>
        <ecNumber evidence="10">2.7.10.2</ecNumber>
    </submittedName>
</protein>
<comment type="similarity">
    <text evidence="2">Belongs to the CpsC/CapA family.</text>
</comment>
<dbReference type="EC" id="2.7.10.2" evidence="10"/>
<sequence length="363" mass="38165">MNFTNVLRAVKKHWVTEIVLFCVVVGAVVGCTLTMTPQYKATAELLIQASSSSSNATDATSQSQAFSASSVSSVSSLCPDILQSDSVLQSVIDNLGLHSNVSQLRQSVSAVVDEKSPVIQIMALYPDSDQVVKIVEESTRQLNKQLSSTLGSSVKVTLPTIQQPVKPLVPSSPNVPACIAIGIIAGLIVALLGAVIREMSDKGVNETSDIQAIIDSPILASIPKAHTVSDGTPAVIVKPRGHAAEEFHRLTTNVSFVTPNELNQSNVLIVTSSNPREGKTTVAVNLAASFAEKGKSVLLIDGDVRHPSVANALDLNNGIGLVSLLAGDVSAKDAIQTYWKPYLHILPSEDQNTTSGIVLGSDA</sequence>
<dbReference type="Proteomes" id="UP000029060">
    <property type="component" value="Unassembled WGS sequence"/>
</dbReference>
<dbReference type="InterPro" id="IPR027417">
    <property type="entry name" value="P-loop_NTPase"/>
</dbReference>
<name>A0A087BF48_9BIFI</name>
<evidence type="ECO:0000256" key="4">
    <source>
        <dbReference type="ARBA" id="ARBA00022692"/>
    </source>
</evidence>
<dbReference type="InterPro" id="IPR025669">
    <property type="entry name" value="AAA_dom"/>
</dbReference>
<dbReference type="PANTHER" id="PTHR32309:SF13">
    <property type="entry name" value="FERRIC ENTEROBACTIN TRANSPORT PROTEIN FEPE"/>
    <property type="match status" value="1"/>
</dbReference>
<evidence type="ECO:0000256" key="1">
    <source>
        <dbReference type="ARBA" id="ARBA00004651"/>
    </source>
</evidence>
<comment type="caution">
    <text evidence="10">The sequence shown here is derived from an EMBL/GenBank/DDBJ whole genome shotgun (WGS) entry which is preliminary data.</text>
</comment>
<keyword evidence="5 7" id="KW-1133">Transmembrane helix</keyword>
<keyword evidence="4 7" id="KW-0812">Transmembrane</keyword>
<evidence type="ECO:0000259" key="9">
    <source>
        <dbReference type="Pfam" id="PF13614"/>
    </source>
</evidence>
<dbReference type="eggNOG" id="COG3944">
    <property type="taxonomic scope" value="Bacteria"/>
</dbReference>
<evidence type="ECO:0000256" key="3">
    <source>
        <dbReference type="ARBA" id="ARBA00022475"/>
    </source>
</evidence>
<proteinExistence type="inferred from homology"/>
<keyword evidence="6 7" id="KW-0472">Membrane</keyword>
<evidence type="ECO:0000256" key="2">
    <source>
        <dbReference type="ARBA" id="ARBA00006683"/>
    </source>
</evidence>
<feature type="domain" description="AAA" evidence="9">
    <location>
        <begin position="278"/>
        <end position="349"/>
    </location>
</feature>
<evidence type="ECO:0000259" key="8">
    <source>
        <dbReference type="Pfam" id="PF02706"/>
    </source>
</evidence>
<accession>A0A087BF48</accession>
<evidence type="ECO:0000256" key="6">
    <source>
        <dbReference type="ARBA" id="ARBA00023136"/>
    </source>
</evidence>
<dbReference type="SUPFAM" id="SSF52540">
    <property type="entry name" value="P-loop containing nucleoside triphosphate hydrolases"/>
    <property type="match status" value="1"/>
</dbReference>
<dbReference type="InterPro" id="IPR003856">
    <property type="entry name" value="LPS_length_determ_N"/>
</dbReference>
<keyword evidence="11" id="KW-1185">Reference proteome</keyword>
<feature type="domain" description="Polysaccharide chain length determinant N-terminal" evidence="8">
    <location>
        <begin position="2"/>
        <end position="95"/>
    </location>
</feature>
<dbReference type="PANTHER" id="PTHR32309">
    <property type="entry name" value="TYROSINE-PROTEIN KINASE"/>
    <property type="match status" value="1"/>
</dbReference>
<reference evidence="10 11" key="1">
    <citation type="submission" date="2014-03" db="EMBL/GenBank/DDBJ databases">
        <title>Genomics of Bifidobacteria.</title>
        <authorList>
            <person name="Ventura M."/>
            <person name="Milani C."/>
            <person name="Lugli G.A."/>
        </authorList>
    </citation>
    <scope>NUCLEOTIDE SEQUENCE [LARGE SCALE GENOMIC DNA]</scope>
    <source>
        <strain evidence="10 11">LMG 11341</strain>
    </source>
</reference>
<dbReference type="eggNOG" id="COG0489">
    <property type="taxonomic scope" value="Bacteria"/>
</dbReference>
<dbReference type="GO" id="GO:0004715">
    <property type="term" value="F:non-membrane spanning protein tyrosine kinase activity"/>
    <property type="evidence" value="ECO:0007669"/>
    <property type="project" value="UniProtKB-EC"/>
</dbReference>
<feature type="transmembrane region" description="Helical" evidence="7">
    <location>
        <begin position="174"/>
        <end position="196"/>
    </location>
</feature>
<dbReference type="Pfam" id="PF13614">
    <property type="entry name" value="AAA_31"/>
    <property type="match status" value="1"/>
</dbReference>
<evidence type="ECO:0000313" key="10">
    <source>
        <dbReference type="EMBL" id="KFI69648.1"/>
    </source>
</evidence>
<evidence type="ECO:0000256" key="7">
    <source>
        <dbReference type="SAM" id="Phobius"/>
    </source>
</evidence>